<reference evidence="3 4" key="1">
    <citation type="submission" date="2019-03" db="EMBL/GenBank/DDBJ databases">
        <title>Genomic Encyclopedia of Type Strains, Phase III (KMG-III): the genomes of soil and plant-associated and newly described type strains.</title>
        <authorList>
            <person name="Whitman W."/>
        </authorList>
    </citation>
    <scope>NUCLEOTIDE SEQUENCE [LARGE SCALE GENOMIC DNA]</scope>
    <source>
        <strain evidence="3 4">CECT 8283</strain>
    </source>
</reference>
<protein>
    <submittedName>
        <fullName evidence="3">Ribosomal protein S18 acetylase RimI-like enzyme</fullName>
    </submittedName>
</protein>
<gene>
    <name evidence="3" type="ORF">DFQ07_0423</name>
</gene>
<dbReference type="InterPro" id="IPR000182">
    <property type="entry name" value="GNAT_dom"/>
</dbReference>
<dbReference type="PANTHER" id="PTHR13947:SF37">
    <property type="entry name" value="LD18367P"/>
    <property type="match status" value="1"/>
</dbReference>
<evidence type="ECO:0000256" key="1">
    <source>
        <dbReference type="ARBA" id="ARBA00022679"/>
    </source>
</evidence>
<dbReference type="CDD" id="cd04301">
    <property type="entry name" value="NAT_SF"/>
    <property type="match status" value="1"/>
</dbReference>
<dbReference type="EMBL" id="SNYH01000001">
    <property type="protein sequence ID" value="TDQ30087.1"/>
    <property type="molecule type" value="Genomic_DNA"/>
</dbReference>
<accession>A0A4R6TKN8</accession>
<comment type="caution">
    <text evidence="3">The sequence shown here is derived from an EMBL/GenBank/DDBJ whole genome shotgun (WGS) entry which is preliminary data.</text>
</comment>
<dbReference type="Gene3D" id="3.40.630.30">
    <property type="match status" value="1"/>
</dbReference>
<keyword evidence="1" id="KW-0808">Transferase</keyword>
<dbReference type="PROSITE" id="PS51186">
    <property type="entry name" value="GNAT"/>
    <property type="match status" value="1"/>
</dbReference>
<dbReference type="SUPFAM" id="SSF55729">
    <property type="entry name" value="Acyl-CoA N-acyltransferases (Nat)"/>
    <property type="match status" value="1"/>
</dbReference>
<dbReference type="OrthoDB" id="9803233at2"/>
<organism evidence="3 4">
    <name type="scientific">Tenacibaculum caenipelagi</name>
    <dbReference type="NCBI Taxonomy" id="1325435"/>
    <lineage>
        <taxon>Bacteria</taxon>
        <taxon>Pseudomonadati</taxon>
        <taxon>Bacteroidota</taxon>
        <taxon>Flavobacteriia</taxon>
        <taxon>Flavobacteriales</taxon>
        <taxon>Flavobacteriaceae</taxon>
        <taxon>Tenacibaculum</taxon>
    </lineage>
</organism>
<dbReference type="PANTHER" id="PTHR13947">
    <property type="entry name" value="GNAT FAMILY N-ACETYLTRANSFERASE"/>
    <property type="match status" value="1"/>
</dbReference>
<name>A0A4R6TKN8_9FLAO</name>
<keyword evidence="4" id="KW-1185">Reference proteome</keyword>
<dbReference type="RefSeq" id="WP_133534608.1">
    <property type="nucleotide sequence ID" value="NZ_SNYH01000001.1"/>
</dbReference>
<dbReference type="GO" id="GO:0008080">
    <property type="term" value="F:N-acetyltransferase activity"/>
    <property type="evidence" value="ECO:0007669"/>
    <property type="project" value="InterPro"/>
</dbReference>
<dbReference type="InterPro" id="IPR050769">
    <property type="entry name" value="NAT_camello-type"/>
</dbReference>
<keyword evidence="3" id="KW-0687">Ribonucleoprotein</keyword>
<dbReference type="Proteomes" id="UP000295390">
    <property type="component" value="Unassembled WGS sequence"/>
</dbReference>
<sequence>MNNAVNLKRTNSKDEDFVALVQELDKYLSGINGDQDDFFSQFNTIDALQNVVVCYVGITPVGCGAFKAIANKTVEIKRMYVKPTYRGKHIATLVLKELEKWAGEEQFDTVILETSKTMQPAVNLYQKNGYNIIANYEPYKDVLSSICFKKELISL</sequence>
<evidence type="ECO:0000313" key="4">
    <source>
        <dbReference type="Proteomes" id="UP000295390"/>
    </source>
</evidence>
<dbReference type="Pfam" id="PF00583">
    <property type="entry name" value="Acetyltransf_1"/>
    <property type="match status" value="1"/>
</dbReference>
<dbReference type="InterPro" id="IPR016181">
    <property type="entry name" value="Acyl_CoA_acyltransferase"/>
</dbReference>
<keyword evidence="3" id="KW-0689">Ribosomal protein</keyword>
<feature type="domain" description="N-acetyltransferase" evidence="2">
    <location>
        <begin position="5"/>
        <end position="153"/>
    </location>
</feature>
<dbReference type="GO" id="GO:0005840">
    <property type="term" value="C:ribosome"/>
    <property type="evidence" value="ECO:0007669"/>
    <property type="project" value="UniProtKB-KW"/>
</dbReference>
<dbReference type="AlphaFoldDB" id="A0A4R6TKN8"/>
<proteinExistence type="predicted"/>
<evidence type="ECO:0000313" key="3">
    <source>
        <dbReference type="EMBL" id="TDQ30087.1"/>
    </source>
</evidence>
<evidence type="ECO:0000259" key="2">
    <source>
        <dbReference type="PROSITE" id="PS51186"/>
    </source>
</evidence>